<dbReference type="NCBIfam" id="TIGR02800">
    <property type="entry name" value="propeller_TolB"/>
    <property type="match status" value="1"/>
</dbReference>
<dbReference type="RefSeq" id="WP_152157675.1">
    <property type="nucleotide sequence ID" value="NZ_WEHX01000007.1"/>
</dbReference>
<evidence type="ECO:0000256" key="5">
    <source>
        <dbReference type="ARBA" id="ARBA00022764"/>
    </source>
</evidence>
<dbReference type="GO" id="GO:0051301">
    <property type="term" value="P:cell division"/>
    <property type="evidence" value="ECO:0007669"/>
    <property type="project" value="UniProtKB-UniRule"/>
</dbReference>
<gene>
    <name evidence="7 9" type="primary">tolB</name>
    <name evidence="9" type="ORF">GBM95_02505</name>
</gene>
<keyword evidence="3 7" id="KW-0132">Cell division</keyword>
<comment type="caution">
    <text evidence="9">The sequence shown here is derived from an EMBL/GenBank/DDBJ whole genome shotgun (WGS) entry which is preliminary data.</text>
</comment>
<protein>
    <recommendedName>
        <fullName evidence="7">Tol-Pal system protein TolB</fullName>
    </recommendedName>
</protein>
<feature type="signal peptide" evidence="7">
    <location>
        <begin position="1"/>
        <end position="25"/>
    </location>
</feature>
<accession>A0A6I1ESY7</accession>
<dbReference type="PROSITE" id="PS51257">
    <property type="entry name" value="PROKAR_LIPOPROTEIN"/>
    <property type="match status" value="1"/>
</dbReference>
<dbReference type="SUPFAM" id="SSF52964">
    <property type="entry name" value="TolB, N-terminal domain"/>
    <property type="match status" value="1"/>
</dbReference>
<dbReference type="EMBL" id="WEHX01000007">
    <property type="protein sequence ID" value="KAB7662501.1"/>
    <property type="molecule type" value="Genomic_DNA"/>
</dbReference>
<feature type="domain" description="TolB N-terminal" evidence="8">
    <location>
        <begin position="27"/>
        <end position="129"/>
    </location>
</feature>
<dbReference type="GO" id="GO:0017038">
    <property type="term" value="P:protein import"/>
    <property type="evidence" value="ECO:0007669"/>
    <property type="project" value="InterPro"/>
</dbReference>
<dbReference type="Proteomes" id="UP000430564">
    <property type="component" value="Unassembled WGS sequence"/>
</dbReference>
<evidence type="ECO:0000256" key="3">
    <source>
        <dbReference type="ARBA" id="ARBA00022618"/>
    </source>
</evidence>
<dbReference type="Gene3D" id="2.120.10.30">
    <property type="entry name" value="TolB, C-terminal domain"/>
    <property type="match status" value="1"/>
</dbReference>
<comment type="function">
    <text evidence="7">Part of the Tol-Pal system, which plays a role in outer membrane invagination during cell division and is important for maintaining outer membrane integrity.</text>
</comment>
<evidence type="ECO:0000256" key="1">
    <source>
        <dbReference type="ARBA" id="ARBA00004418"/>
    </source>
</evidence>
<evidence type="ECO:0000256" key="2">
    <source>
        <dbReference type="ARBA" id="ARBA00009820"/>
    </source>
</evidence>
<dbReference type="PANTHER" id="PTHR36842">
    <property type="entry name" value="PROTEIN TOLB HOMOLOG"/>
    <property type="match status" value="1"/>
</dbReference>
<feature type="chain" id="PRO_5026403060" description="Tol-Pal system protein TolB" evidence="7">
    <location>
        <begin position="26"/>
        <end position="428"/>
    </location>
</feature>
<evidence type="ECO:0000256" key="7">
    <source>
        <dbReference type="HAMAP-Rule" id="MF_00671"/>
    </source>
</evidence>
<evidence type="ECO:0000256" key="4">
    <source>
        <dbReference type="ARBA" id="ARBA00022729"/>
    </source>
</evidence>
<organism evidence="9 10">
    <name type="scientific">Sutterella seckii</name>
    <dbReference type="NCBI Taxonomy" id="1944635"/>
    <lineage>
        <taxon>Bacteria</taxon>
        <taxon>Pseudomonadati</taxon>
        <taxon>Pseudomonadota</taxon>
        <taxon>Betaproteobacteria</taxon>
        <taxon>Burkholderiales</taxon>
        <taxon>Sutterellaceae</taxon>
        <taxon>Sutterella</taxon>
    </lineage>
</organism>
<dbReference type="Pfam" id="PF04052">
    <property type="entry name" value="TolB_N"/>
    <property type="match status" value="1"/>
</dbReference>
<comment type="subunit">
    <text evidence="7">The Tol-Pal system is composed of five core proteins: the inner membrane proteins TolA, TolQ and TolR, the periplasmic protein TolB and the outer membrane protein Pal. They form a network linking the inner and outer membranes and the peptidoglycan layer.</text>
</comment>
<sequence precursor="true">MRLTRRALIGAGMAAGFFGACPALADLRIEITGVGANQLPIAIRPFQGAAAAPVDPAEVIGADLMRSGAFRLVDVGPADPAENLEKPEGLARAAQAGATVYVVGSVQRIATGRWDVRCLFFDAVSGEQLDSVGYTAGTDLLRMAAHRCADKIYTKLTGEGPMFASQLAYVAQLAERRYELIITDSDGGVPRTALQSPEPIISPSWSPDGKKLAYVSFEHRKPIVYVHELATGVRRPVAAFRGNNSAPAWSPDGRTLAVALSRDGLTQIYLIGVDGSGLRRFTQSYGIDTEPVFTRDGAWIYFTSDRGGTPQIYRQPVAGGNAERVTFGSNYAISPDISPDGARMAYISRIDSSFRVAVMDLATGQDLLVTNTERDESPSFAPNGRFIVYATEVSGRGILGTCSADARLSTRLSGEGNIREPAWGPILQ</sequence>
<dbReference type="GO" id="GO:0042597">
    <property type="term" value="C:periplasmic space"/>
    <property type="evidence" value="ECO:0007669"/>
    <property type="project" value="UniProtKB-SubCell"/>
</dbReference>
<keyword evidence="5 7" id="KW-0574">Periplasm</keyword>
<keyword evidence="4 7" id="KW-0732">Signal</keyword>
<dbReference type="InterPro" id="IPR014167">
    <property type="entry name" value="Tol-Pal_TolB"/>
</dbReference>
<name>A0A6I1ESY7_9BURK</name>
<evidence type="ECO:0000256" key="6">
    <source>
        <dbReference type="ARBA" id="ARBA00023306"/>
    </source>
</evidence>
<comment type="similarity">
    <text evidence="2 7">Belongs to the TolB family.</text>
</comment>
<proteinExistence type="inferred from homology"/>
<evidence type="ECO:0000313" key="10">
    <source>
        <dbReference type="Proteomes" id="UP000430564"/>
    </source>
</evidence>
<dbReference type="InterPro" id="IPR007195">
    <property type="entry name" value="TolB_N"/>
</dbReference>
<reference evidence="9 10" key="1">
    <citation type="submission" date="2019-10" db="EMBL/GenBank/DDBJ databases">
        <title>Genome diversity of Sutterella seckii.</title>
        <authorList>
            <person name="Chaplin A.V."/>
            <person name="Sokolova S.R."/>
            <person name="Mosin K.A."/>
            <person name="Ivanova E.L."/>
            <person name="Kochetkova T.O."/>
            <person name="Goltsov A.Y."/>
            <person name="Trofimov D.Y."/>
            <person name="Efimov B.A."/>
        </authorList>
    </citation>
    <scope>NUCLEOTIDE SEQUENCE [LARGE SCALE GENOMIC DNA]</scope>
    <source>
        <strain evidence="9 10">ASD393</strain>
    </source>
</reference>
<keyword evidence="6 7" id="KW-0131">Cell cycle</keyword>
<dbReference type="PANTHER" id="PTHR36842:SF1">
    <property type="entry name" value="PROTEIN TOLB"/>
    <property type="match status" value="1"/>
</dbReference>
<comment type="subcellular location">
    <subcellularLocation>
        <location evidence="1 7">Periplasm</location>
    </subcellularLocation>
</comment>
<dbReference type="SUPFAM" id="SSF69304">
    <property type="entry name" value="Tricorn protease N-terminal domain"/>
    <property type="match status" value="1"/>
</dbReference>
<dbReference type="Pfam" id="PF07676">
    <property type="entry name" value="PD40"/>
    <property type="match status" value="5"/>
</dbReference>
<dbReference type="OrthoDB" id="9802240at2"/>
<dbReference type="InterPro" id="IPR011659">
    <property type="entry name" value="WD40"/>
</dbReference>
<dbReference type="AlphaFoldDB" id="A0A6I1ESY7"/>
<evidence type="ECO:0000313" key="9">
    <source>
        <dbReference type="EMBL" id="KAB7662501.1"/>
    </source>
</evidence>
<evidence type="ECO:0000259" key="8">
    <source>
        <dbReference type="Pfam" id="PF04052"/>
    </source>
</evidence>
<dbReference type="InterPro" id="IPR011042">
    <property type="entry name" value="6-blade_b-propeller_TolB-like"/>
</dbReference>
<dbReference type="HAMAP" id="MF_00671">
    <property type="entry name" value="TolB"/>
    <property type="match status" value="1"/>
</dbReference>
<dbReference type="Gene3D" id="3.40.50.10070">
    <property type="entry name" value="TolB, N-terminal domain"/>
    <property type="match status" value="1"/>
</dbReference>